<dbReference type="GO" id="GO:0008270">
    <property type="term" value="F:zinc ion binding"/>
    <property type="evidence" value="ECO:0007669"/>
    <property type="project" value="UniProtKB-UniRule"/>
</dbReference>
<keyword evidence="10 12" id="KW-0238">DNA-binding</keyword>
<keyword evidence="3 12" id="KW-0808">Transferase</keyword>
<dbReference type="InterPro" id="IPR036977">
    <property type="entry name" value="DNA_primase_Znf_CHC2"/>
</dbReference>
<comment type="catalytic activity">
    <reaction evidence="12">
        <text>ssDNA + n NTP = ssDNA/pppN(pN)n-1 hybrid + (n-1) diphosphate.</text>
        <dbReference type="EC" id="2.7.7.101"/>
    </reaction>
</comment>
<dbReference type="FunFam" id="3.90.580.10:FF:000001">
    <property type="entry name" value="DNA primase"/>
    <property type="match status" value="1"/>
</dbReference>
<dbReference type="InterPro" id="IPR050219">
    <property type="entry name" value="DnaG_primase"/>
</dbReference>
<dbReference type="Proteomes" id="UP000182763">
    <property type="component" value="Unassembled WGS sequence"/>
</dbReference>
<dbReference type="PANTHER" id="PTHR30313">
    <property type="entry name" value="DNA PRIMASE"/>
    <property type="match status" value="1"/>
</dbReference>
<dbReference type="Pfam" id="PF13155">
    <property type="entry name" value="Toprim_2"/>
    <property type="match status" value="1"/>
</dbReference>
<dbReference type="FunFam" id="3.90.980.10:FF:000001">
    <property type="entry name" value="DNA primase"/>
    <property type="match status" value="1"/>
</dbReference>
<dbReference type="AlphaFoldDB" id="A0A1J5GGE5"/>
<dbReference type="GO" id="GO:1990077">
    <property type="term" value="C:primosome complex"/>
    <property type="evidence" value="ECO:0007669"/>
    <property type="project" value="UniProtKB-KW"/>
</dbReference>
<evidence type="ECO:0000256" key="9">
    <source>
        <dbReference type="ARBA" id="ARBA00022842"/>
    </source>
</evidence>
<evidence type="ECO:0000259" key="16">
    <source>
        <dbReference type="PROSITE" id="PS50880"/>
    </source>
</evidence>
<feature type="coiled-coil region" evidence="15">
    <location>
        <begin position="543"/>
        <end position="588"/>
    </location>
</feature>
<keyword evidence="8 12" id="KW-0862">Zinc</keyword>
<keyword evidence="6 12" id="KW-0479">Metal-binding</keyword>
<dbReference type="Pfam" id="PF01807">
    <property type="entry name" value="Zn_ribbon_DnaG"/>
    <property type="match status" value="1"/>
</dbReference>
<dbReference type="HAMAP" id="MF_00974">
    <property type="entry name" value="DNA_primase_DnaG"/>
    <property type="match status" value="1"/>
</dbReference>
<evidence type="ECO:0000256" key="14">
    <source>
        <dbReference type="PIRSR" id="PIRSR002811-1"/>
    </source>
</evidence>
<evidence type="ECO:0000313" key="18">
    <source>
        <dbReference type="Proteomes" id="UP000182763"/>
    </source>
</evidence>
<evidence type="ECO:0000256" key="6">
    <source>
        <dbReference type="ARBA" id="ARBA00022723"/>
    </source>
</evidence>
<dbReference type="PANTHER" id="PTHR30313:SF2">
    <property type="entry name" value="DNA PRIMASE"/>
    <property type="match status" value="1"/>
</dbReference>
<feature type="domain" description="Toprim" evidence="16">
    <location>
        <begin position="257"/>
        <end position="338"/>
    </location>
</feature>
<keyword evidence="4 12" id="KW-0548">Nucleotidyltransferase</keyword>
<keyword evidence="11 12" id="KW-0804">Transcription</keyword>
<dbReference type="InterPro" id="IPR002694">
    <property type="entry name" value="Znf_CHC2"/>
</dbReference>
<dbReference type="InterPro" id="IPR019475">
    <property type="entry name" value="DNA_primase_DnaB-bd"/>
</dbReference>
<keyword evidence="2 12" id="KW-0639">Primosome</keyword>
<dbReference type="PIRSF" id="PIRSF002811">
    <property type="entry name" value="DnaG"/>
    <property type="match status" value="1"/>
</dbReference>
<comment type="subunit">
    <text evidence="12">Monomer. Interacts with DnaB.</text>
</comment>
<dbReference type="Gene3D" id="3.90.580.10">
    <property type="entry name" value="Zinc finger, CHC2-type domain"/>
    <property type="match status" value="1"/>
</dbReference>
<name>A0A1J5GGE5_9BACT</name>
<evidence type="ECO:0000256" key="4">
    <source>
        <dbReference type="ARBA" id="ARBA00022695"/>
    </source>
</evidence>
<dbReference type="InterPro" id="IPR016136">
    <property type="entry name" value="DNA_helicase_N/primase_C"/>
</dbReference>
<comment type="function">
    <text evidence="12 13">RNA polymerase that catalyzes the synthesis of short RNA molecules used as primers for DNA polymerase during DNA replication.</text>
</comment>
<dbReference type="SUPFAM" id="SSF56731">
    <property type="entry name" value="DNA primase core"/>
    <property type="match status" value="1"/>
</dbReference>
<dbReference type="InterPro" id="IPR013264">
    <property type="entry name" value="DNAG_N"/>
</dbReference>
<dbReference type="InterPro" id="IPR036185">
    <property type="entry name" value="DNA_heli_DnaB-like_N_sf"/>
</dbReference>
<keyword evidence="15" id="KW-0175">Coiled coil</keyword>
<evidence type="ECO:0000256" key="13">
    <source>
        <dbReference type="PIRNR" id="PIRNR002811"/>
    </source>
</evidence>
<dbReference type="SUPFAM" id="SSF48024">
    <property type="entry name" value="N-terminal domain of DnaB helicase"/>
    <property type="match status" value="1"/>
</dbReference>
<evidence type="ECO:0000256" key="12">
    <source>
        <dbReference type="HAMAP-Rule" id="MF_00974"/>
    </source>
</evidence>
<dbReference type="InterPro" id="IPR037068">
    <property type="entry name" value="DNA_primase_core_N_sf"/>
</dbReference>
<evidence type="ECO:0000256" key="15">
    <source>
        <dbReference type="SAM" id="Coils"/>
    </source>
</evidence>
<protein>
    <recommendedName>
        <fullName evidence="12 13">DNA primase</fullName>
        <ecNumber evidence="12">2.7.7.101</ecNumber>
    </recommendedName>
</protein>
<dbReference type="GO" id="GO:0000428">
    <property type="term" value="C:DNA-directed RNA polymerase complex"/>
    <property type="evidence" value="ECO:0007669"/>
    <property type="project" value="UniProtKB-KW"/>
</dbReference>
<dbReference type="GO" id="GO:0005737">
    <property type="term" value="C:cytoplasm"/>
    <property type="evidence" value="ECO:0007669"/>
    <property type="project" value="TreeGrafter"/>
</dbReference>
<dbReference type="SMART" id="SM00493">
    <property type="entry name" value="TOPRIM"/>
    <property type="match status" value="1"/>
</dbReference>
<reference evidence="17 18" key="1">
    <citation type="journal article" date="2016" name="Environ. Microbiol.">
        <title>Genomic resolution of a cold subsurface aquifer community provides metabolic insights for novel microbes adapted to high CO concentrations.</title>
        <authorList>
            <person name="Probst A.J."/>
            <person name="Castelle C.J."/>
            <person name="Singh A."/>
            <person name="Brown C.T."/>
            <person name="Anantharaman K."/>
            <person name="Sharon I."/>
            <person name="Hug L.A."/>
            <person name="Burstein D."/>
            <person name="Emerson J.B."/>
            <person name="Thomas B.C."/>
            <person name="Banfield J.F."/>
        </authorList>
    </citation>
    <scope>NUCLEOTIDE SEQUENCE [LARGE SCALE GENOMIC DNA]</scope>
    <source>
        <strain evidence="17">CG2_30_33_13</strain>
    </source>
</reference>
<dbReference type="Gene3D" id="3.90.980.10">
    <property type="entry name" value="DNA primase, catalytic core, N-terminal domain"/>
    <property type="match status" value="1"/>
</dbReference>
<proteinExistence type="inferred from homology"/>
<dbReference type="GO" id="GO:0005524">
    <property type="term" value="F:ATP binding"/>
    <property type="evidence" value="ECO:0007669"/>
    <property type="project" value="InterPro"/>
</dbReference>
<evidence type="ECO:0000256" key="8">
    <source>
        <dbReference type="ARBA" id="ARBA00022833"/>
    </source>
</evidence>
<comment type="caution">
    <text evidence="17">The sequence shown here is derived from an EMBL/GenBank/DDBJ whole genome shotgun (WGS) entry which is preliminary data.</text>
</comment>
<dbReference type="GO" id="GO:0003677">
    <property type="term" value="F:DNA binding"/>
    <property type="evidence" value="ECO:0007669"/>
    <property type="project" value="UniProtKB-KW"/>
</dbReference>
<dbReference type="GO" id="GO:0006269">
    <property type="term" value="P:DNA replication, synthesis of primer"/>
    <property type="evidence" value="ECO:0007669"/>
    <property type="project" value="UniProtKB-UniRule"/>
</dbReference>
<dbReference type="InterPro" id="IPR007693">
    <property type="entry name" value="DNA_helicase_DnaB-like_N"/>
</dbReference>
<sequence length="589" mass="67081">MRFSSDLLEEIRNSCDIVNIISEYVHLKPAGKGFRGLCPFHEEKTPSFMVSPEKQLFHCFGCGEGGNVYNFIMKYEKVSFFEAVEMLAKKSGVSLPANEEKENILYRKKERLSKLNNLVANYYREGLFRTPQGEKILNYLKKRGINDSTIEKYKLGYASAGWDVLADFLKKKGYSYEDLIKVGLIKKSKTEGKFLDYFRDRIIFPIFDLQGRTIGFGGRVLDDSLPKYINSPETLIYNKGSNLYSLNFAKEDIRKNNSAIMVEGYTDVLITQQYGFNNVVASLGTALTIKQIDLIKRFTDTVLIAYDADSAGNMATLRSLDLLVKSGLEVKVIVLPPSFDPADFLIKAGKKSFQTLIEESLSLIDYKLKLLYSNYNIKTIEGKVKVIKGILPTLSVMGDENELRAQIVKISEELKLTEEAIRIDLVKYKKGLKGSIPSFINPYSEPGNVKAEKILIGCMLEDEEIAQNVLKKLKVEDFSVLLHRQIVAVIIKILKDDKKIDSQKVIEYLDNDTAAKLISKILMEEIITLDEKIISGYIDTINNFKLVQERKNLEEKAKMLDEKIKKSEKIEENDLKELRKISQQLKSQK</sequence>
<feature type="zinc finger region" description="CHC2-type" evidence="12 14">
    <location>
        <begin position="38"/>
        <end position="62"/>
    </location>
</feature>
<organism evidence="17 18">
    <name type="scientific">Candidatus Infernicultor aquiphilus</name>
    <dbReference type="NCBI Taxonomy" id="1805029"/>
    <lineage>
        <taxon>Bacteria</taxon>
        <taxon>Pseudomonadati</taxon>
        <taxon>Atribacterota</taxon>
        <taxon>Candidatus Phoenicimicrobiia</taxon>
        <taxon>Candidatus Pheonicimicrobiales</taxon>
        <taxon>Candidatus Phoenicimicrobiaceae</taxon>
        <taxon>Candidatus Infernicultor</taxon>
    </lineage>
</organism>
<evidence type="ECO:0000256" key="5">
    <source>
        <dbReference type="ARBA" id="ARBA00022705"/>
    </source>
</evidence>
<dbReference type="GO" id="GO:0003678">
    <property type="term" value="F:DNA helicase activity"/>
    <property type="evidence" value="ECO:0007669"/>
    <property type="project" value="InterPro"/>
</dbReference>
<dbReference type="SMART" id="SM00400">
    <property type="entry name" value="ZnF_CHCC"/>
    <property type="match status" value="1"/>
</dbReference>
<dbReference type="EC" id="2.7.7.101" evidence="12"/>
<dbReference type="GO" id="GO:0003899">
    <property type="term" value="F:DNA-directed RNA polymerase activity"/>
    <property type="evidence" value="ECO:0007669"/>
    <property type="project" value="UniProtKB-UniRule"/>
</dbReference>
<keyword evidence="5 12" id="KW-0235">DNA replication</keyword>
<evidence type="ECO:0000256" key="7">
    <source>
        <dbReference type="ARBA" id="ARBA00022771"/>
    </source>
</evidence>
<dbReference type="InterPro" id="IPR034151">
    <property type="entry name" value="TOPRIM_DnaG_bac"/>
</dbReference>
<dbReference type="Gene3D" id="3.40.1360.10">
    <property type="match status" value="1"/>
</dbReference>
<dbReference type="InterPro" id="IPR006171">
    <property type="entry name" value="TOPRIM_dom"/>
</dbReference>
<dbReference type="SUPFAM" id="SSF57783">
    <property type="entry name" value="Zinc beta-ribbon"/>
    <property type="match status" value="1"/>
</dbReference>
<evidence type="ECO:0000256" key="2">
    <source>
        <dbReference type="ARBA" id="ARBA00022515"/>
    </source>
</evidence>
<dbReference type="PROSITE" id="PS50880">
    <property type="entry name" value="TOPRIM"/>
    <property type="match status" value="1"/>
</dbReference>
<evidence type="ECO:0000256" key="11">
    <source>
        <dbReference type="ARBA" id="ARBA00023163"/>
    </source>
</evidence>
<comment type="cofactor">
    <cofactor evidence="12 13 14">
        <name>Zn(2+)</name>
        <dbReference type="ChEBI" id="CHEBI:29105"/>
    </cofactor>
    <text evidence="12 13 14">Binds 1 zinc ion per monomer.</text>
</comment>
<dbReference type="Pfam" id="PF00772">
    <property type="entry name" value="DnaB"/>
    <property type="match status" value="1"/>
</dbReference>
<dbReference type="NCBIfam" id="TIGR01391">
    <property type="entry name" value="dnaG"/>
    <property type="match status" value="1"/>
</dbReference>
<dbReference type="Gene3D" id="1.10.860.10">
    <property type="entry name" value="DNAb Helicase, Chain A"/>
    <property type="match status" value="1"/>
</dbReference>
<comment type="similarity">
    <text evidence="12 13">Belongs to the DnaG primase family.</text>
</comment>
<evidence type="ECO:0000313" key="17">
    <source>
        <dbReference type="EMBL" id="OIP66966.1"/>
    </source>
</evidence>
<dbReference type="Pfam" id="PF08275">
    <property type="entry name" value="DNAG_N"/>
    <property type="match status" value="1"/>
</dbReference>
<evidence type="ECO:0000256" key="3">
    <source>
        <dbReference type="ARBA" id="ARBA00022679"/>
    </source>
</evidence>
<evidence type="ECO:0000256" key="1">
    <source>
        <dbReference type="ARBA" id="ARBA00022478"/>
    </source>
</evidence>
<dbReference type="EMBL" id="MNYY01000146">
    <property type="protein sequence ID" value="OIP66966.1"/>
    <property type="molecule type" value="Genomic_DNA"/>
</dbReference>
<dbReference type="STRING" id="1805029.AUK42_07380"/>
<dbReference type="Pfam" id="PF10410">
    <property type="entry name" value="DnaB_bind"/>
    <property type="match status" value="1"/>
</dbReference>
<keyword evidence="9" id="KW-0460">Magnesium</keyword>
<accession>A0A1J5GGE5</accession>
<comment type="domain">
    <text evidence="12">Contains an N-terminal zinc-binding domain, a central core domain that contains the primase activity, and a C-terminal DnaB-binding domain.</text>
</comment>
<dbReference type="InterPro" id="IPR006295">
    <property type="entry name" value="DNA_primase_DnaG"/>
</dbReference>
<dbReference type="CDD" id="cd03364">
    <property type="entry name" value="TOPRIM_DnaG_primases"/>
    <property type="match status" value="1"/>
</dbReference>
<dbReference type="InterPro" id="IPR030846">
    <property type="entry name" value="DnaG_bac"/>
</dbReference>
<gene>
    <name evidence="12" type="primary">dnaG</name>
    <name evidence="17" type="ORF">AUK42_07380</name>
</gene>
<keyword evidence="7 12" id="KW-0863">Zinc-finger</keyword>
<keyword evidence="1 12" id="KW-0240">DNA-directed RNA polymerase</keyword>
<evidence type="ECO:0000256" key="10">
    <source>
        <dbReference type="ARBA" id="ARBA00023125"/>
    </source>
</evidence>